<reference evidence="2" key="1">
    <citation type="submission" date="2018-11" db="EMBL/GenBank/DDBJ databases">
        <authorList>
            <consortium name="Pathogen Informatics"/>
        </authorList>
    </citation>
    <scope>NUCLEOTIDE SEQUENCE</scope>
</reference>
<comment type="caution">
    <text evidence="2">The sequence shown here is derived from an EMBL/GenBank/DDBJ whole genome shotgun (WGS) entry which is preliminary data.</text>
</comment>
<sequence>MVTQTKLTVHPLSDSEERLISRITRRLSLGSSGFYDPSSQICSNSTVAILTNPVVVSTSTSPVYSLGPPKQVHSQRSFSPGRALSCVGLHPTGQSSPNYERGSLPPQGASVRRGDNNASADNPSRATATSITTMDSNTVLNETMEEQRQKVLVSSVPEPPSDHLDNLGVPAAGTCKKIGKSPSSTCHFVRTPATDQRSLNKCSISVVHLLTHLDSMLLIWRRLNWTPDMQGYLPVMISLIQALCDTAIGYTDRLHEKLRLSGYCDESGQFDIADEVSPTKIPHFIFYVFGTTLTLAGGSSFQNRLHAEKLNFDISAFSTDEDQPS</sequence>
<dbReference type="Gene3D" id="1.10.357.50">
    <property type="match status" value="1"/>
</dbReference>
<dbReference type="AlphaFoldDB" id="A0A448XB36"/>
<accession>A0A448XB36</accession>
<evidence type="ECO:0000313" key="3">
    <source>
        <dbReference type="Proteomes" id="UP000784294"/>
    </source>
</evidence>
<organism evidence="2 3">
    <name type="scientific">Protopolystoma xenopodis</name>
    <dbReference type="NCBI Taxonomy" id="117903"/>
    <lineage>
        <taxon>Eukaryota</taxon>
        <taxon>Metazoa</taxon>
        <taxon>Spiralia</taxon>
        <taxon>Lophotrochozoa</taxon>
        <taxon>Platyhelminthes</taxon>
        <taxon>Monogenea</taxon>
        <taxon>Polyopisthocotylea</taxon>
        <taxon>Polystomatidea</taxon>
        <taxon>Polystomatidae</taxon>
        <taxon>Protopolystoma</taxon>
    </lineage>
</organism>
<evidence type="ECO:0000313" key="2">
    <source>
        <dbReference type="EMBL" id="VEL32641.1"/>
    </source>
</evidence>
<dbReference type="OrthoDB" id="7976202at2759"/>
<dbReference type="EMBL" id="CAAALY010244445">
    <property type="protein sequence ID" value="VEL32641.1"/>
    <property type="molecule type" value="Genomic_DNA"/>
</dbReference>
<feature type="compositionally biased region" description="Polar residues" evidence="1">
    <location>
        <begin position="116"/>
        <end position="129"/>
    </location>
</feature>
<keyword evidence="3" id="KW-1185">Reference proteome</keyword>
<name>A0A448XB36_9PLAT</name>
<dbReference type="Proteomes" id="UP000784294">
    <property type="component" value="Unassembled WGS sequence"/>
</dbReference>
<proteinExistence type="predicted"/>
<gene>
    <name evidence="2" type="ORF">PXEA_LOCUS26081</name>
</gene>
<protein>
    <submittedName>
        <fullName evidence="2">Uncharacterized protein</fullName>
    </submittedName>
</protein>
<feature type="region of interest" description="Disordered" evidence="1">
    <location>
        <begin position="59"/>
        <end position="129"/>
    </location>
</feature>
<evidence type="ECO:0000256" key="1">
    <source>
        <dbReference type="SAM" id="MobiDB-lite"/>
    </source>
</evidence>